<proteinExistence type="predicted"/>
<dbReference type="AlphaFoldDB" id="A0A7J3Y0P9"/>
<evidence type="ECO:0000313" key="2">
    <source>
        <dbReference type="EMBL" id="HHP68578.1"/>
    </source>
</evidence>
<gene>
    <name evidence="2" type="ORF">ENM60_07360</name>
</gene>
<accession>A0A7J3Y0P9</accession>
<keyword evidence="1" id="KW-0812">Transmembrane</keyword>
<organism evidence="2">
    <name type="scientific">Thermogladius calderae</name>
    <dbReference type="NCBI Taxonomy" id="1200300"/>
    <lineage>
        <taxon>Archaea</taxon>
        <taxon>Thermoproteota</taxon>
        <taxon>Thermoprotei</taxon>
        <taxon>Desulfurococcales</taxon>
        <taxon>Desulfurococcaceae</taxon>
        <taxon>Thermogladius</taxon>
    </lineage>
</organism>
<evidence type="ECO:0008006" key="3">
    <source>
        <dbReference type="Google" id="ProtNLM"/>
    </source>
</evidence>
<protein>
    <recommendedName>
        <fullName evidence="3">DUF4129 domain-containing protein</fullName>
    </recommendedName>
</protein>
<reference evidence="2" key="1">
    <citation type="journal article" date="2020" name="mSystems">
        <title>Genome- and Community-Level Interaction Insights into Carbon Utilization and Element Cycling Functions of Hydrothermarchaeota in Hydrothermal Sediment.</title>
        <authorList>
            <person name="Zhou Z."/>
            <person name="Liu Y."/>
            <person name="Xu W."/>
            <person name="Pan J."/>
            <person name="Luo Z.H."/>
            <person name="Li M."/>
        </authorList>
    </citation>
    <scope>NUCLEOTIDE SEQUENCE [LARGE SCALE GENOMIC DNA]</scope>
    <source>
        <strain evidence="2">SpSt-110</strain>
    </source>
</reference>
<comment type="caution">
    <text evidence="2">The sequence shown here is derived from an EMBL/GenBank/DDBJ whole genome shotgun (WGS) entry which is preliminary data.</text>
</comment>
<name>A0A7J3Y0P9_9CREN</name>
<dbReference type="EMBL" id="DRYK01000089">
    <property type="protein sequence ID" value="HHP68578.1"/>
    <property type="molecule type" value="Genomic_DNA"/>
</dbReference>
<evidence type="ECO:0000256" key="1">
    <source>
        <dbReference type="SAM" id="Phobius"/>
    </source>
</evidence>
<feature type="transmembrane region" description="Helical" evidence="1">
    <location>
        <begin position="448"/>
        <end position="470"/>
    </location>
</feature>
<keyword evidence="1" id="KW-0472">Membrane</keyword>
<sequence length="594" mass="64712">MDRLPHLLIMMIILLQPLLPPSQAEQTSYIIGDCTYLLAILEKTLRYALTLDPTGLDLARVLANTTVRSDLSDLHAKSYALVIDYYNAMKKPNLTDVSELYNLYNNLGRIQDYASRLHACAADPSSASTLSIGISSLLAGLKSRVRGVLDSIGGGNSPISLIVDTNKVYEPGEGIPIVVSSNRADCTVRYITLAAGSIPINTTSLNCTSTACHVVLKAPLASDLTSYLGSIAVSPEDVSIFTVIAGAVCSGVEIELYRLIRIGYYTPRLILEAPATVVRGSTLNISIASRSGVLQGTVFVKNAVNETSLGNITIGETPLTLSLDTGGQYFEVGINTIRVCVEAGSATLSYCIEKPVVVEPRYPHVVVEASPVYITLDGWIQVPLLSYESRELESLVAVSASSGVKAPVENNTVVSLYASLPPVSTAKLVVEIYDPAGYYDTYYYSQSILVVNISSLIILTLIGSVVLVLIRDREKAFMVALTTLSSPRVREKMGSTVNKVEELLEPYTRGLGSRIAQLYYGVLKKIVGRLPQPSETLREHYRWVVAATTKSNRVKELIWRFLQLVERDLYSNRKPSYEEGLELSRGILIAAEEE</sequence>
<keyword evidence="1" id="KW-1133">Transmembrane helix</keyword>